<sequence length="258" mass="28344">MATERREDARITPNPSSDRLASTVGEWGAGTALSDVSFDDRVAANHLRLDAEAYENVYVVGDVHGCLPALQDLWDRLDPSPREMVVFVGDLIRKGPTSTGVVDFVASRPNAVSVRGNNEMKVIEGTVDTVRFEPVREAIESTPLVVSWEDSMAVHGGVDPRRALSAQAPIDLLETRAIPPENGYDGPFWFKQYDGPGRVFFGHTVLESPFLSEHAVGLDTGCVYGGELTAYDCNRDEVVSVTPERTYQERADEKILSF</sequence>
<dbReference type="InterPro" id="IPR004843">
    <property type="entry name" value="Calcineurin-like_PHP"/>
</dbReference>
<name>A0A1G8WKQ4_9EURY</name>
<dbReference type="OrthoDB" id="303721at2157"/>
<dbReference type="GO" id="GO:0016791">
    <property type="term" value="F:phosphatase activity"/>
    <property type="evidence" value="ECO:0007669"/>
    <property type="project" value="TreeGrafter"/>
</dbReference>
<dbReference type="GO" id="GO:0005737">
    <property type="term" value="C:cytoplasm"/>
    <property type="evidence" value="ECO:0007669"/>
    <property type="project" value="TreeGrafter"/>
</dbReference>
<reference evidence="3 4" key="1">
    <citation type="submission" date="2016-10" db="EMBL/GenBank/DDBJ databases">
        <authorList>
            <person name="de Groot N.N."/>
        </authorList>
    </citation>
    <scope>NUCLEOTIDE SEQUENCE [LARGE SCALE GENOMIC DNA]</scope>
    <source>
        <strain evidence="3 4">IBRC-M10015</strain>
    </source>
</reference>
<dbReference type="InterPro" id="IPR029052">
    <property type="entry name" value="Metallo-depent_PP-like"/>
</dbReference>
<dbReference type="AlphaFoldDB" id="A0A1G8WKQ4"/>
<dbReference type="PANTHER" id="PTHR42850:SF4">
    <property type="entry name" value="ZINC-DEPENDENT ENDOPOLYPHOSPHATASE"/>
    <property type="match status" value="1"/>
</dbReference>
<evidence type="ECO:0000313" key="4">
    <source>
        <dbReference type="Proteomes" id="UP000198856"/>
    </source>
</evidence>
<gene>
    <name evidence="3" type="ORF">SAMN05216226_10951</name>
</gene>
<protein>
    <submittedName>
        <fullName evidence="3">Serine/threonine protein phosphatase 1</fullName>
    </submittedName>
</protein>
<dbReference type="InterPro" id="IPR050126">
    <property type="entry name" value="Ap4A_hydrolase"/>
</dbReference>
<dbReference type="STRING" id="890420.SAMN05216226_10951"/>
<proteinExistence type="predicted"/>
<dbReference type="SUPFAM" id="SSF56300">
    <property type="entry name" value="Metallo-dependent phosphatases"/>
    <property type="match status" value="1"/>
</dbReference>
<organism evidence="3 4">
    <name type="scientific">Halovenus aranensis</name>
    <dbReference type="NCBI Taxonomy" id="890420"/>
    <lineage>
        <taxon>Archaea</taxon>
        <taxon>Methanobacteriati</taxon>
        <taxon>Methanobacteriota</taxon>
        <taxon>Stenosarchaea group</taxon>
        <taxon>Halobacteria</taxon>
        <taxon>Halobacteriales</taxon>
        <taxon>Haloarculaceae</taxon>
        <taxon>Halovenus</taxon>
    </lineage>
</organism>
<evidence type="ECO:0000313" key="3">
    <source>
        <dbReference type="EMBL" id="SDJ78245.1"/>
    </source>
</evidence>
<feature type="domain" description="Calcineurin-like phosphoesterase" evidence="2">
    <location>
        <begin position="57"/>
        <end position="205"/>
    </location>
</feature>
<keyword evidence="4" id="KW-1185">Reference proteome</keyword>
<feature type="compositionally biased region" description="Basic and acidic residues" evidence="1">
    <location>
        <begin position="1"/>
        <end position="10"/>
    </location>
</feature>
<dbReference type="PANTHER" id="PTHR42850">
    <property type="entry name" value="METALLOPHOSPHOESTERASE"/>
    <property type="match status" value="1"/>
</dbReference>
<accession>A0A1G8WKQ4</accession>
<evidence type="ECO:0000256" key="1">
    <source>
        <dbReference type="SAM" id="MobiDB-lite"/>
    </source>
</evidence>
<dbReference type="Proteomes" id="UP000198856">
    <property type="component" value="Unassembled WGS sequence"/>
</dbReference>
<dbReference type="Gene3D" id="3.60.21.10">
    <property type="match status" value="1"/>
</dbReference>
<evidence type="ECO:0000259" key="2">
    <source>
        <dbReference type="Pfam" id="PF00149"/>
    </source>
</evidence>
<dbReference type="EMBL" id="FNFC01000009">
    <property type="protein sequence ID" value="SDJ78245.1"/>
    <property type="molecule type" value="Genomic_DNA"/>
</dbReference>
<dbReference type="CDD" id="cd00144">
    <property type="entry name" value="MPP_PPP_family"/>
    <property type="match status" value="1"/>
</dbReference>
<dbReference type="Pfam" id="PF00149">
    <property type="entry name" value="Metallophos"/>
    <property type="match status" value="1"/>
</dbReference>
<feature type="region of interest" description="Disordered" evidence="1">
    <location>
        <begin position="1"/>
        <end position="21"/>
    </location>
</feature>